<name>A0A2M7TJW3_UNCKA</name>
<evidence type="ECO:0000313" key="2">
    <source>
        <dbReference type="EMBL" id="PIZ46977.1"/>
    </source>
</evidence>
<keyword evidence="1" id="KW-1133">Transmembrane helix</keyword>
<dbReference type="EMBL" id="PFNL01000070">
    <property type="protein sequence ID" value="PIZ46977.1"/>
    <property type="molecule type" value="Genomic_DNA"/>
</dbReference>
<evidence type="ECO:0000256" key="1">
    <source>
        <dbReference type="SAM" id="Phobius"/>
    </source>
</evidence>
<gene>
    <name evidence="2" type="ORF">COY32_02500</name>
</gene>
<protein>
    <submittedName>
        <fullName evidence="2">Uncharacterized protein</fullName>
    </submittedName>
</protein>
<keyword evidence="1" id="KW-0812">Transmembrane</keyword>
<sequence length="256" mass="28325">MIPNLPLPTQFTTATPLSKFIAMVLFIALPFIGFWFGMNYQTQISQQSSLSPIPVDPIVTVPAIKSTTPPAETTITSFVENADFPAPQGVRMLFSDPLHGVKVFTLSYGAAQDCLSGCFYSNATGIEYGAKIGWISMNNYDAIDDAKFVFYDFDISDTYLYTDEFFQLLNSKDTWVYQNAFLVMLAEDEDVPRSVLLTIAQGLSSYIQPSLANSLLKNVTVRNDREIVTALANLPVFSGDAYSEIRTQAQELLNGL</sequence>
<organism evidence="2 3">
    <name type="scientific">candidate division WWE3 bacterium CG_4_10_14_0_2_um_filter_41_14</name>
    <dbReference type="NCBI Taxonomy" id="1975072"/>
    <lineage>
        <taxon>Bacteria</taxon>
        <taxon>Katanobacteria</taxon>
    </lineage>
</organism>
<feature type="transmembrane region" description="Helical" evidence="1">
    <location>
        <begin position="20"/>
        <end position="38"/>
    </location>
</feature>
<keyword evidence="1" id="KW-0472">Membrane</keyword>
<proteinExistence type="predicted"/>
<reference evidence="3" key="1">
    <citation type="submission" date="2017-09" db="EMBL/GenBank/DDBJ databases">
        <title>Depth-based differentiation of microbial function through sediment-hosted aquifers and enrichment of novel symbionts in the deep terrestrial subsurface.</title>
        <authorList>
            <person name="Probst A.J."/>
            <person name="Ladd B."/>
            <person name="Jarett J.K."/>
            <person name="Geller-Mcgrath D.E."/>
            <person name="Sieber C.M.K."/>
            <person name="Emerson J.B."/>
            <person name="Anantharaman K."/>
            <person name="Thomas B.C."/>
            <person name="Malmstrom R."/>
            <person name="Stieglmeier M."/>
            <person name="Klingl A."/>
            <person name="Woyke T."/>
            <person name="Ryan C.M."/>
            <person name="Banfield J.F."/>
        </authorList>
    </citation>
    <scope>NUCLEOTIDE SEQUENCE [LARGE SCALE GENOMIC DNA]</scope>
</reference>
<dbReference type="Proteomes" id="UP000228920">
    <property type="component" value="Unassembled WGS sequence"/>
</dbReference>
<evidence type="ECO:0000313" key="3">
    <source>
        <dbReference type="Proteomes" id="UP000228920"/>
    </source>
</evidence>
<dbReference type="AlphaFoldDB" id="A0A2M7TJW3"/>
<accession>A0A2M7TJW3</accession>
<comment type="caution">
    <text evidence="2">The sequence shown here is derived from an EMBL/GenBank/DDBJ whole genome shotgun (WGS) entry which is preliminary data.</text>
</comment>